<dbReference type="Pfam" id="PF15227">
    <property type="entry name" value="zf-C3HC4_4"/>
    <property type="match status" value="1"/>
</dbReference>
<dbReference type="InterPro" id="IPR013083">
    <property type="entry name" value="Znf_RING/FYVE/PHD"/>
</dbReference>
<reference evidence="10" key="2">
    <citation type="submission" date="2025-08" db="UniProtKB">
        <authorList>
            <consortium name="Ensembl"/>
        </authorList>
    </citation>
    <scope>IDENTIFICATION</scope>
</reference>
<dbReference type="Pfam" id="PF25600">
    <property type="entry name" value="TRIM_CC"/>
    <property type="match status" value="1"/>
</dbReference>
<dbReference type="RefSeq" id="XP_029938822.1">
    <property type="nucleotide sequence ID" value="XM_030082962.1"/>
</dbReference>
<keyword evidence="1" id="KW-0399">Innate immunity</keyword>
<accession>A0A672F785</accession>
<feature type="coiled-coil region" evidence="7">
    <location>
        <begin position="182"/>
        <end position="216"/>
    </location>
</feature>
<keyword evidence="3 6" id="KW-0863">Zinc-finger</keyword>
<protein>
    <submittedName>
        <fullName evidence="10">E3 ubiquitin/ISG15 ligase TRIM25-like</fullName>
    </submittedName>
</protein>
<sequence>MAEASDGNPFSCAFCLDQLRDPVTVPCGHSFCMRCLTEYWDRRAAACPQCRATFSPRPKLCKNVLLAEMVSKFTAMSLSSEPSAPPMHEVLGPAGGHGFDHATFDVSSVQPEKNDAQRLVKDTRRHIAEQIEEKELEVKQLKKMMRTFLNLGDAAGRDSCKIFAELQDYFQHRQAEVKELILAQQEAEMTRAENHLQHLSRQMSELKRKDDQLKRLKHVQDQNLIAATCQSLAVPPDSSSSWTSNPNVSFGPVRNALADLKERIQELYEVLFPSVASAVKNVTLQKMDTAFKAEACDPASILTLNNRNDLMQYFAELSFDPFTAHKELSLVEGNRTARRTGEVQSYPDHPDRFDTWVQTLCREGLEGRCYWEAEWDGQVTLGLAYESIGRKGSSDGCRLGHNAFSWSLQCTQSSLTFCHNKRATEVSAGGPPPRRVGVFLDHSAGVLCFCSVTPSEVRLLHRAEASFGQPLYPAVWLGNRSTVSLCAVDSLGAAV</sequence>
<reference evidence="10" key="1">
    <citation type="submission" date="2019-06" db="EMBL/GenBank/DDBJ databases">
        <authorList>
            <consortium name="Wellcome Sanger Institute Data Sharing"/>
        </authorList>
    </citation>
    <scope>NUCLEOTIDE SEQUENCE [LARGE SCALE GENOMIC DNA]</scope>
</reference>
<keyword evidence="7" id="KW-0175">Coiled coil</keyword>
<dbReference type="GO" id="GO:0045087">
    <property type="term" value="P:innate immune response"/>
    <property type="evidence" value="ECO:0007669"/>
    <property type="project" value="UniProtKB-KW"/>
</dbReference>
<dbReference type="InterPro" id="IPR003879">
    <property type="entry name" value="Butyrophylin_SPRY"/>
</dbReference>
<dbReference type="SMART" id="SM00589">
    <property type="entry name" value="PRY"/>
    <property type="match status" value="1"/>
</dbReference>
<evidence type="ECO:0000256" key="6">
    <source>
        <dbReference type="PROSITE-ProRule" id="PRU00175"/>
    </source>
</evidence>
<evidence type="ECO:0000313" key="11">
    <source>
        <dbReference type="Proteomes" id="UP000472267"/>
    </source>
</evidence>
<keyword evidence="4" id="KW-0862">Zinc</keyword>
<evidence type="ECO:0000313" key="10">
    <source>
        <dbReference type="Ensembl" id="ENSSFAP00005002656.1"/>
    </source>
</evidence>
<evidence type="ECO:0000259" key="8">
    <source>
        <dbReference type="PROSITE" id="PS50089"/>
    </source>
</evidence>
<dbReference type="Gene3D" id="2.60.120.920">
    <property type="match status" value="1"/>
</dbReference>
<dbReference type="InterPro" id="IPR017907">
    <property type="entry name" value="Znf_RING_CS"/>
</dbReference>
<dbReference type="AlphaFoldDB" id="A0A672F785"/>
<dbReference type="CDD" id="cd16040">
    <property type="entry name" value="SPRY_PRY_SNTX"/>
    <property type="match status" value="1"/>
</dbReference>
<keyword evidence="11" id="KW-1185">Reference proteome</keyword>
<dbReference type="InterPro" id="IPR051051">
    <property type="entry name" value="E3_ubiq-ligase_TRIM/RNF"/>
</dbReference>
<gene>
    <name evidence="10" type="primary">LOC115381510</name>
</gene>
<dbReference type="InterPro" id="IPR001841">
    <property type="entry name" value="Znf_RING"/>
</dbReference>
<dbReference type="Pfam" id="PF13765">
    <property type="entry name" value="PRY"/>
    <property type="match status" value="1"/>
</dbReference>
<keyword evidence="5" id="KW-0391">Immunity</keyword>
<dbReference type="SUPFAM" id="SSF49899">
    <property type="entry name" value="Concanavalin A-like lectins/glucanases"/>
    <property type="match status" value="1"/>
</dbReference>
<dbReference type="SMART" id="SM00449">
    <property type="entry name" value="SPRY"/>
    <property type="match status" value="1"/>
</dbReference>
<evidence type="ECO:0000256" key="4">
    <source>
        <dbReference type="ARBA" id="ARBA00022833"/>
    </source>
</evidence>
<feature type="domain" description="B30.2/SPRY" evidence="9">
    <location>
        <begin position="297"/>
        <end position="493"/>
    </location>
</feature>
<dbReference type="OrthoDB" id="6270329at2759"/>
<dbReference type="GO" id="GO:0008270">
    <property type="term" value="F:zinc ion binding"/>
    <property type="evidence" value="ECO:0007669"/>
    <property type="project" value="UniProtKB-KW"/>
</dbReference>
<dbReference type="PROSITE" id="PS50188">
    <property type="entry name" value="B302_SPRY"/>
    <property type="match status" value="1"/>
</dbReference>
<evidence type="ECO:0000256" key="5">
    <source>
        <dbReference type="ARBA" id="ARBA00022859"/>
    </source>
</evidence>
<reference evidence="10" key="3">
    <citation type="submission" date="2025-09" db="UniProtKB">
        <authorList>
            <consortium name="Ensembl"/>
        </authorList>
    </citation>
    <scope>IDENTIFICATION</scope>
</reference>
<feature type="coiled-coil region" evidence="7">
    <location>
        <begin position="113"/>
        <end position="151"/>
    </location>
</feature>
<dbReference type="PROSITE" id="PS50089">
    <property type="entry name" value="ZF_RING_2"/>
    <property type="match status" value="1"/>
</dbReference>
<feature type="domain" description="RING-type" evidence="8">
    <location>
        <begin position="12"/>
        <end position="51"/>
    </location>
</feature>
<dbReference type="PANTHER" id="PTHR25465">
    <property type="entry name" value="B-BOX DOMAIN CONTAINING"/>
    <property type="match status" value="1"/>
</dbReference>
<dbReference type="InterPro" id="IPR003877">
    <property type="entry name" value="SPRY_dom"/>
</dbReference>
<dbReference type="SUPFAM" id="SSF57850">
    <property type="entry name" value="RING/U-box"/>
    <property type="match status" value="1"/>
</dbReference>
<organism evidence="10 11">
    <name type="scientific">Salarias fasciatus</name>
    <name type="common">Jewelled blenny</name>
    <name type="synonym">Blennius fasciatus</name>
    <dbReference type="NCBI Taxonomy" id="181472"/>
    <lineage>
        <taxon>Eukaryota</taxon>
        <taxon>Metazoa</taxon>
        <taxon>Chordata</taxon>
        <taxon>Craniata</taxon>
        <taxon>Vertebrata</taxon>
        <taxon>Euteleostomi</taxon>
        <taxon>Actinopterygii</taxon>
        <taxon>Neopterygii</taxon>
        <taxon>Teleostei</taxon>
        <taxon>Neoteleostei</taxon>
        <taxon>Acanthomorphata</taxon>
        <taxon>Ovalentaria</taxon>
        <taxon>Blenniimorphae</taxon>
        <taxon>Blenniiformes</taxon>
        <taxon>Blennioidei</taxon>
        <taxon>Blenniidae</taxon>
        <taxon>Salariinae</taxon>
        <taxon>Salarias</taxon>
    </lineage>
</organism>
<evidence type="ECO:0000256" key="1">
    <source>
        <dbReference type="ARBA" id="ARBA00022588"/>
    </source>
</evidence>
<dbReference type="RefSeq" id="XP_029938821.1">
    <property type="nucleotide sequence ID" value="XM_030082961.1"/>
</dbReference>
<dbReference type="Ensembl" id="ENSSFAT00005002874.1">
    <property type="protein sequence ID" value="ENSSFAP00005002656.1"/>
    <property type="gene ID" value="ENSSFAG00005001871.1"/>
</dbReference>
<dbReference type="InterPro" id="IPR013320">
    <property type="entry name" value="ConA-like_dom_sf"/>
</dbReference>
<dbReference type="Pfam" id="PF00622">
    <property type="entry name" value="SPRY"/>
    <property type="match status" value="1"/>
</dbReference>
<dbReference type="InterPro" id="IPR001870">
    <property type="entry name" value="B30.2/SPRY"/>
</dbReference>
<evidence type="ECO:0000256" key="7">
    <source>
        <dbReference type="SAM" id="Coils"/>
    </source>
</evidence>
<evidence type="ECO:0000256" key="2">
    <source>
        <dbReference type="ARBA" id="ARBA00022723"/>
    </source>
</evidence>
<dbReference type="InterPro" id="IPR058030">
    <property type="entry name" value="TRIM8/14/16/25/29/45/65_CC"/>
</dbReference>
<dbReference type="GeneID" id="115381510"/>
<proteinExistence type="predicted"/>
<dbReference type="Gene3D" id="3.30.40.10">
    <property type="entry name" value="Zinc/RING finger domain, C3HC4 (zinc finger)"/>
    <property type="match status" value="1"/>
</dbReference>
<dbReference type="PANTHER" id="PTHR25465:SF14">
    <property type="entry name" value="E3 UBIQUITIN-PROTEIN LIGASE TRIM65"/>
    <property type="match status" value="1"/>
</dbReference>
<dbReference type="PROSITE" id="PS00518">
    <property type="entry name" value="ZF_RING_1"/>
    <property type="match status" value="1"/>
</dbReference>
<dbReference type="Proteomes" id="UP000472267">
    <property type="component" value="Chromosome 23"/>
</dbReference>
<dbReference type="OMA" id="YPAVWLG"/>
<dbReference type="InterPro" id="IPR006574">
    <property type="entry name" value="PRY"/>
</dbReference>
<dbReference type="SMART" id="SM00184">
    <property type="entry name" value="RING"/>
    <property type="match status" value="1"/>
</dbReference>
<dbReference type="InterPro" id="IPR043136">
    <property type="entry name" value="B30.2/SPRY_sf"/>
</dbReference>
<evidence type="ECO:0000259" key="9">
    <source>
        <dbReference type="PROSITE" id="PS50188"/>
    </source>
</evidence>
<dbReference type="InParanoid" id="A0A672F785"/>
<keyword evidence="2" id="KW-0479">Metal-binding</keyword>
<dbReference type="GO" id="GO:0005737">
    <property type="term" value="C:cytoplasm"/>
    <property type="evidence" value="ECO:0007669"/>
    <property type="project" value="UniProtKB-ARBA"/>
</dbReference>
<name>A0A672F785_SALFA</name>
<evidence type="ECO:0000256" key="3">
    <source>
        <dbReference type="ARBA" id="ARBA00022771"/>
    </source>
</evidence>
<dbReference type="PRINTS" id="PR01407">
    <property type="entry name" value="BUTYPHLNCDUF"/>
</dbReference>